<protein>
    <submittedName>
        <fullName evidence="12">Putative cobalt uptake protein cot1 protein</fullName>
    </submittedName>
</protein>
<feature type="region of interest" description="Disordered" evidence="8">
    <location>
        <begin position="137"/>
        <end position="158"/>
    </location>
</feature>
<evidence type="ECO:0000256" key="9">
    <source>
        <dbReference type="SAM" id="Phobius"/>
    </source>
</evidence>
<evidence type="ECO:0000256" key="7">
    <source>
        <dbReference type="ARBA" id="ARBA00023136"/>
    </source>
</evidence>
<keyword evidence="3" id="KW-0813">Transport</keyword>
<feature type="compositionally biased region" description="Acidic residues" evidence="8">
    <location>
        <begin position="270"/>
        <end position="286"/>
    </location>
</feature>
<evidence type="ECO:0000259" key="10">
    <source>
        <dbReference type="Pfam" id="PF01545"/>
    </source>
</evidence>
<feature type="domain" description="Cation efflux protein transmembrane" evidence="10">
    <location>
        <begin position="349"/>
        <end position="421"/>
    </location>
</feature>
<feature type="region of interest" description="Disordered" evidence="8">
    <location>
        <begin position="557"/>
        <end position="588"/>
    </location>
</feature>
<feature type="domain" description="Cation efflux protein cytoplasmic" evidence="11">
    <location>
        <begin position="425"/>
        <end position="503"/>
    </location>
</feature>
<evidence type="ECO:0000256" key="8">
    <source>
        <dbReference type="SAM" id="MobiDB-lite"/>
    </source>
</evidence>
<dbReference type="NCBIfam" id="TIGR01297">
    <property type="entry name" value="CDF"/>
    <property type="match status" value="2"/>
</dbReference>
<evidence type="ECO:0000256" key="6">
    <source>
        <dbReference type="ARBA" id="ARBA00022989"/>
    </source>
</evidence>
<dbReference type="GO" id="GO:0016020">
    <property type="term" value="C:membrane"/>
    <property type="evidence" value="ECO:0007669"/>
    <property type="project" value="UniProtKB-SubCell"/>
</dbReference>
<feature type="domain" description="Cation efflux protein transmembrane" evidence="10">
    <location>
        <begin position="11"/>
        <end position="140"/>
    </location>
</feature>
<evidence type="ECO:0000313" key="13">
    <source>
        <dbReference type="Proteomes" id="UP000012174"/>
    </source>
</evidence>
<dbReference type="InterPro" id="IPR002524">
    <property type="entry name" value="Cation_efflux"/>
</dbReference>
<feature type="transmembrane region" description="Helical" evidence="9">
    <location>
        <begin position="40"/>
        <end position="59"/>
    </location>
</feature>
<dbReference type="InterPro" id="IPR058533">
    <property type="entry name" value="Cation_efflux_TM"/>
</dbReference>
<evidence type="ECO:0000256" key="2">
    <source>
        <dbReference type="ARBA" id="ARBA00008873"/>
    </source>
</evidence>
<feature type="region of interest" description="Disordered" evidence="8">
    <location>
        <begin position="206"/>
        <end position="355"/>
    </location>
</feature>
<dbReference type="FunFam" id="1.20.1510.10:FF:000021">
    <property type="entry name" value="Solute carrier family 30 (Zinc transporter), member 1"/>
    <property type="match status" value="1"/>
</dbReference>
<dbReference type="PANTHER" id="PTHR45820">
    <property type="entry name" value="FI23527P1"/>
    <property type="match status" value="1"/>
</dbReference>
<name>M7TP78_EUTLA</name>
<keyword evidence="13" id="KW-1185">Reference proteome</keyword>
<dbReference type="Pfam" id="PF01545">
    <property type="entry name" value="Cation_efflux"/>
    <property type="match status" value="2"/>
</dbReference>
<dbReference type="OrthoDB" id="9944568at2759"/>
<dbReference type="SUPFAM" id="SSF161111">
    <property type="entry name" value="Cation efflux protein transmembrane domain-like"/>
    <property type="match status" value="1"/>
</dbReference>
<dbReference type="InterPro" id="IPR027470">
    <property type="entry name" value="Cation_efflux_CTD"/>
</dbReference>
<dbReference type="InterPro" id="IPR036837">
    <property type="entry name" value="Cation_efflux_CTD_sf"/>
</dbReference>
<feature type="compositionally biased region" description="Basic and acidic residues" evidence="8">
    <location>
        <begin position="571"/>
        <end position="588"/>
    </location>
</feature>
<sequence>MAWSKSTRISIMLAIDIAFFLVELISGFMVHSLALMADAFHMLNDIISLIIGLWAVNVAKKETTDKYSYGFVRAEILGAFFNAVFLIALCVSIILEALTRFIEPQEVTNPELILIVGCCGLASNLVGFLVLGGHGHDHGSGGHDHEHEHGDEHVHDSHYPHDNIAAAEEGRARSLNAIVDENGPAMDALPHVALERARVANASPETLRRIQFNEPERDQSVTRSAASRSRDGRRSNSVRHTRLTSMEDLSIHPASFRQEIIDRSKSPREDETDETDESSEDVDESAVDERAPLMGGARNVEGHGTISHASHGHGSHSRGSSRRPRRDSGVHTRHNHNMTKSTSRKGGSHGHSHGDMGMNAMVLHVLGDALGNVGVIATALIIWLTSWPGRQYADPAVSLFITLIILKSAVPLTRATSKVLLQATPDHLELSEIKEDIQNLPGVVSCHHVHIWQLSDTKLVASLHIQVAFPITEEGGEKYMKLAKQARKCLHAYGIHSATIQPEFCLDEACRHSEDGTLATLDGHSTPRCGAKVEGGDDTCLLECVDDCVGQGCCAPPANKADSSRRSSSTAHDHDHSHGHGHDHDHHH</sequence>
<dbReference type="Pfam" id="PF16916">
    <property type="entry name" value="ZT_dimer"/>
    <property type="match status" value="1"/>
</dbReference>
<dbReference type="Proteomes" id="UP000012174">
    <property type="component" value="Unassembled WGS sequence"/>
</dbReference>
<dbReference type="KEGG" id="ela:UCREL1_4483"/>
<dbReference type="EMBL" id="KB706231">
    <property type="protein sequence ID" value="EMR68515.1"/>
    <property type="molecule type" value="Genomic_DNA"/>
</dbReference>
<keyword evidence="6 9" id="KW-1133">Transmembrane helix</keyword>
<evidence type="ECO:0000259" key="11">
    <source>
        <dbReference type="Pfam" id="PF16916"/>
    </source>
</evidence>
<dbReference type="InterPro" id="IPR027469">
    <property type="entry name" value="Cation_efflux_TMD_sf"/>
</dbReference>
<dbReference type="GO" id="GO:0006882">
    <property type="term" value="P:intracellular zinc ion homeostasis"/>
    <property type="evidence" value="ECO:0007669"/>
    <property type="project" value="TreeGrafter"/>
</dbReference>
<reference evidence="13" key="1">
    <citation type="journal article" date="2013" name="Genome Announc.">
        <title>Draft genome sequence of the grapevine dieback fungus Eutypa lata UCR-EL1.</title>
        <authorList>
            <person name="Blanco-Ulate B."/>
            <person name="Rolshausen P.E."/>
            <person name="Cantu D."/>
        </authorList>
    </citation>
    <scope>NUCLEOTIDE SEQUENCE [LARGE SCALE GENOMIC DNA]</scope>
    <source>
        <strain evidence="13">UCR-EL1</strain>
    </source>
</reference>
<evidence type="ECO:0000256" key="4">
    <source>
        <dbReference type="ARBA" id="ARBA00022692"/>
    </source>
</evidence>
<keyword evidence="5" id="KW-0862">Zinc</keyword>
<evidence type="ECO:0000313" key="12">
    <source>
        <dbReference type="EMBL" id="EMR68515.1"/>
    </source>
</evidence>
<comment type="subcellular location">
    <subcellularLocation>
        <location evidence="1">Membrane</location>
        <topology evidence="1">Multi-pass membrane protein</topology>
    </subcellularLocation>
</comment>
<feature type="compositionally biased region" description="Basic residues" evidence="8">
    <location>
        <begin position="310"/>
        <end position="351"/>
    </location>
</feature>
<evidence type="ECO:0000256" key="1">
    <source>
        <dbReference type="ARBA" id="ARBA00004141"/>
    </source>
</evidence>
<organism evidence="12 13">
    <name type="scientific">Eutypa lata (strain UCR-EL1)</name>
    <name type="common">Grapevine dieback disease fungus</name>
    <name type="synonym">Eutypa armeniacae</name>
    <dbReference type="NCBI Taxonomy" id="1287681"/>
    <lineage>
        <taxon>Eukaryota</taxon>
        <taxon>Fungi</taxon>
        <taxon>Dikarya</taxon>
        <taxon>Ascomycota</taxon>
        <taxon>Pezizomycotina</taxon>
        <taxon>Sordariomycetes</taxon>
        <taxon>Xylariomycetidae</taxon>
        <taxon>Xylariales</taxon>
        <taxon>Diatrypaceae</taxon>
        <taxon>Eutypa</taxon>
    </lineage>
</organism>
<evidence type="ECO:0000256" key="5">
    <source>
        <dbReference type="ARBA" id="ARBA00022833"/>
    </source>
</evidence>
<feature type="transmembrane region" description="Helical" evidence="9">
    <location>
        <begin position="361"/>
        <end position="384"/>
    </location>
</feature>
<evidence type="ECO:0000256" key="3">
    <source>
        <dbReference type="ARBA" id="ARBA00022448"/>
    </source>
</evidence>
<dbReference type="HOGENOM" id="CLU_013430_4_2_1"/>
<accession>M7TP78</accession>
<dbReference type="SUPFAM" id="SSF160240">
    <property type="entry name" value="Cation efflux protein cytoplasmic domain-like"/>
    <property type="match status" value="1"/>
</dbReference>
<comment type="similarity">
    <text evidence="2">Belongs to the cation diffusion facilitator (CDF) transporter (TC 2.A.4) family. SLC30A subfamily.</text>
</comment>
<feature type="compositionally biased region" description="Basic and acidic residues" evidence="8">
    <location>
        <begin position="259"/>
        <end position="269"/>
    </location>
</feature>
<gene>
    <name evidence="12" type="ORF">UCREL1_4483</name>
</gene>
<dbReference type="GO" id="GO:0005385">
    <property type="term" value="F:zinc ion transmembrane transporter activity"/>
    <property type="evidence" value="ECO:0007669"/>
    <property type="project" value="TreeGrafter"/>
</dbReference>
<dbReference type="Gene3D" id="1.20.1510.10">
    <property type="entry name" value="Cation efflux protein transmembrane domain"/>
    <property type="match status" value="2"/>
</dbReference>
<dbReference type="OMA" id="CLFHQHG"/>
<dbReference type="eggNOG" id="KOG1483">
    <property type="taxonomic scope" value="Eukaryota"/>
</dbReference>
<feature type="transmembrane region" description="Helical" evidence="9">
    <location>
        <begin position="12"/>
        <end position="34"/>
    </location>
</feature>
<keyword evidence="7 9" id="KW-0472">Membrane</keyword>
<dbReference type="AlphaFoldDB" id="M7TP78"/>
<feature type="transmembrane region" description="Helical" evidence="9">
    <location>
        <begin position="79"/>
        <end position="100"/>
    </location>
</feature>
<dbReference type="PANTHER" id="PTHR45820:SF4">
    <property type="entry name" value="ZINC TRANSPORTER 63C, ISOFORM F"/>
    <property type="match status" value="1"/>
</dbReference>
<feature type="transmembrane region" description="Helical" evidence="9">
    <location>
        <begin position="112"/>
        <end position="131"/>
    </location>
</feature>
<keyword evidence="4 9" id="KW-0812">Transmembrane</keyword>
<proteinExistence type="inferred from homology"/>